<evidence type="ECO:0000256" key="3">
    <source>
        <dbReference type="ARBA" id="ARBA00012220"/>
    </source>
</evidence>
<evidence type="ECO:0000256" key="9">
    <source>
        <dbReference type="ARBA" id="ARBA00032122"/>
    </source>
</evidence>
<comment type="pathway">
    <text evidence="1 10">Sulfur metabolism; glutathione biosynthesis; glutathione from L-cysteine and L-glutamate: step 1/2.</text>
</comment>
<evidence type="ECO:0000256" key="5">
    <source>
        <dbReference type="ARBA" id="ARBA00022684"/>
    </source>
</evidence>
<dbReference type="EC" id="6.3.2.2" evidence="3 10"/>
<keyword evidence="7 10" id="KW-0067">ATP-binding</keyword>
<evidence type="ECO:0000256" key="6">
    <source>
        <dbReference type="ARBA" id="ARBA00022741"/>
    </source>
</evidence>
<evidence type="ECO:0000256" key="2">
    <source>
        <dbReference type="ARBA" id="ARBA00008100"/>
    </source>
</evidence>
<gene>
    <name evidence="12" type="primary">LOC106457553</name>
</gene>
<name>A0ABM1S6J1_LIMPO</name>
<dbReference type="InterPro" id="IPR014746">
    <property type="entry name" value="Gln_synth/guanido_kin_cat_dom"/>
</dbReference>
<sequence>MGLLTEGTPLSWQETKKWVDHVRRQGVLQFIKLFNKQRNRGDDVLKWGDETEYMIIKFDHEKKMARISLRSEEVLDHMNMLENLGNLSSLWRPEFGAYMVEAMPSKPYSGLICELNMVESNMRTRREEIKQALYQEESLMSLTSFPRLGCDEFMDPAIKVSLYENNKESIFFRGKTIICKHPKFGAMNRNIQDRRRKKVIINVPIYKDHKTLTPFLENLQDGKNEGLLKDHIYMDNLMFGMGCCSLQVTLQACNIREARILFDQLAVLSPIMMALSASSPVYRGYLSDTDCKWCTIVNSVDDRTDEERGVKPTTEDNVFINKARYSGVNSYLSPEGEMLNDVEVVFNKYVYKELRDAGIDHLLSQHVAHLFIREPLFLFSENICPQSEDDMYHYENIHSTNWQTVRLKVPSPDGSIGWRVEFRPMEVQLTDFENAAYAVFVMLLTRVILSLKLNFLIPISKVDENYEEAQKRDAVRSRTFWFQTNFMKDKNASEETCHSDGSYAKMTMNEIISGKDDSFPGLVPLIQKFLCSADVEVDTLHTLQKYLEFLQHRASGKLLTTAQWIREYVLDHPDYRQDSVVTQRINYDLLCTANRIQRGELKCPRLLGSS</sequence>
<evidence type="ECO:0000256" key="8">
    <source>
        <dbReference type="ARBA" id="ARBA00030585"/>
    </source>
</evidence>
<evidence type="ECO:0000256" key="1">
    <source>
        <dbReference type="ARBA" id="ARBA00005006"/>
    </source>
</evidence>
<dbReference type="PANTHER" id="PTHR11164:SF0">
    <property type="entry name" value="GLUTAMATE--CYSTEINE LIGASE CATALYTIC SUBUNIT"/>
    <property type="match status" value="1"/>
</dbReference>
<dbReference type="GeneID" id="106457553"/>
<keyword evidence="4 10" id="KW-0436">Ligase</keyword>
<organism evidence="11 12">
    <name type="scientific">Limulus polyphemus</name>
    <name type="common">Atlantic horseshoe crab</name>
    <dbReference type="NCBI Taxonomy" id="6850"/>
    <lineage>
        <taxon>Eukaryota</taxon>
        <taxon>Metazoa</taxon>
        <taxon>Ecdysozoa</taxon>
        <taxon>Arthropoda</taxon>
        <taxon>Chelicerata</taxon>
        <taxon>Merostomata</taxon>
        <taxon>Xiphosura</taxon>
        <taxon>Limulidae</taxon>
        <taxon>Limulus</taxon>
    </lineage>
</organism>
<dbReference type="InterPro" id="IPR004308">
    <property type="entry name" value="GCS"/>
</dbReference>
<dbReference type="PANTHER" id="PTHR11164">
    <property type="entry name" value="GLUTAMATE CYSTEINE LIGASE"/>
    <property type="match status" value="1"/>
</dbReference>
<keyword evidence="11" id="KW-1185">Reference proteome</keyword>
<dbReference type="Gene3D" id="1.10.8.960">
    <property type="match status" value="1"/>
</dbReference>
<comment type="catalytic activity">
    <reaction evidence="10">
        <text>L-cysteine + L-glutamate + ATP = gamma-L-glutamyl-L-cysteine + ADP + phosphate + H(+)</text>
        <dbReference type="Rhea" id="RHEA:13285"/>
        <dbReference type="ChEBI" id="CHEBI:15378"/>
        <dbReference type="ChEBI" id="CHEBI:29985"/>
        <dbReference type="ChEBI" id="CHEBI:30616"/>
        <dbReference type="ChEBI" id="CHEBI:35235"/>
        <dbReference type="ChEBI" id="CHEBI:43474"/>
        <dbReference type="ChEBI" id="CHEBI:58173"/>
        <dbReference type="ChEBI" id="CHEBI:456216"/>
        <dbReference type="EC" id="6.3.2.2"/>
    </reaction>
</comment>
<evidence type="ECO:0000313" key="12">
    <source>
        <dbReference type="RefSeq" id="XP_022239246.1"/>
    </source>
</evidence>
<evidence type="ECO:0000313" key="11">
    <source>
        <dbReference type="Proteomes" id="UP000694941"/>
    </source>
</evidence>
<protein>
    <recommendedName>
        <fullName evidence="3 10">Glutamate--cysteine ligase</fullName>
        <ecNumber evidence="3 10">6.3.2.2</ecNumber>
    </recommendedName>
    <alternativeName>
        <fullName evidence="9 10">Gamma-ECS</fullName>
    </alternativeName>
    <alternativeName>
        <fullName evidence="8 10">Gamma-glutamylcysteine synthetase</fullName>
    </alternativeName>
</protein>
<keyword evidence="6 10" id="KW-0547">Nucleotide-binding</keyword>
<evidence type="ECO:0000256" key="4">
    <source>
        <dbReference type="ARBA" id="ARBA00022598"/>
    </source>
</evidence>
<accession>A0ABM1S6J1</accession>
<proteinExistence type="inferred from homology"/>
<dbReference type="Proteomes" id="UP000694941">
    <property type="component" value="Unplaced"/>
</dbReference>
<dbReference type="Pfam" id="PF03074">
    <property type="entry name" value="GCS"/>
    <property type="match status" value="1"/>
</dbReference>
<keyword evidence="5 10" id="KW-0317">Glutathione biosynthesis</keyword>
<dbReference type="SUPFAM" id="SSF55931">
    <property type="entry name" value="Glutamine synthetase/guanido kinase"/>
    <property type="match status" value="1"/>
</dbReference>
<evidence type="ECO:0000256" key="10">
    <source>
        <dbReference type="RuleBase" id="RU367135"/>
    </source>
</evidence>
<reference evidence="12" key="1">
    <citation type="submission" date="2025-08" db="UniProtKB">
        <authorList>
            <consortium name="RefSeq"/>
        </authorList>
    </citation>
    <scope>IDENTIFICATION</scope>
    <source>
        <tissue evidence="12">Muscle</tissue>
    </source>
</reference>
<dbReference type="RefSeq" id="XP_022239246.1">
    <property type="nucleotide sequence ID" value="XM_022383538.1"/>
</dbReference>
<comment type="similarity">
    <text evidence="2 10">Belongs to the glutamate--cysteine ligase type 3 family.</text>
</comment>
<evidence type="ECO:0000256" key="7">
    <source>
        <dbReference type="ARBA" id="ARBA00022840"/>
    </source>
</evidence>
<dbReference type="Gene3D" id="3.30.590.50">
    <property type="match status" value="2"/>
</dbReference>